<dbReference type="Proteomes" id="UP000663828">
    <property type="component" value="Unassembled WGS sequence"/>
</dbReference>
<dbReference type="AlphaFoldDB" id="A0A815CY97"/>
<evidence type="ECO:0000313" key="1">
    <source>
        <dbReference type="EMBL" id="CAF1264436.1"/>
    </source>
</evidence>
<proteinExistence type="predicted"/>
<gene>
    <name evidence="1" type="ORF">EDS130_LOCUS28687</name>
    <name evidence="2" type="ORF">XAT740_LOCUS28274</name>
</gene>
<reference evidence="2" key="1">
    <citation type="submission" date="2021-02" db="EMBL/GenBank/DDBJ databases">
        <authorList>
            <person name="Nowell W R."/>
        </authorList>
    </citation>
    <scope>NUCLEOTIDE SEQUENCE</scope>
</reference>
<dbReference type="EMBL" id="CAJNOJ010000188">
    <property type="protein sequence ID" value="CAF1264436.1"/>
    <property type="molecule type" value="Genomic_DNA"/>
</dbReference>
<protein>
    <submittedName>
        <fullName evidence="2">Uncharacterized protein</fullName>
    </submittedName>
</protein>
<dbReference type="EMBL" id="CAJNOR010002405">
    <property type="protein sequence ID" value="CAF1289788.1"/>
    <property type="molecule type" value="Genomic_DNA"/>
</dbReference>
<accession>A0A815CY97</accession>
<sequence length="109" mass="12126">MQRITFEDPGHEANNSGGYSTYHMFSKTFDCVYSSRYPGRRIRCGSDELQSIPENGSGGWIYRVSPETDRGTCDQDNDPHMLANAPAPNACHGSEGWLPSKLKISENLL</sequence>
<comment type="caution">
    <text evidence="2">The sequence shown here is derived from an EMBL/GenBank/DDBJ whole genome shotgun (WGS) entry which is preliminary data.</text>
</comment>
<evidence type="ECO:0000313" key="3">
    <source>
        <dbReference type="Proteomes" id="UP000663828"/>
    </source>
</evidence>
<name>A0A815CY97_ADIRI</name>
<keyword evidence="3" id="KW-1185">Reference proteome</keyword>
<dbReference type="Proteomes" id="UP000663852">
    <property type="component" value="Unassembled WGS sequence"/>
</dbReference>
<organism evidence="2 3">
    <name type="scientific">Adineta ricciae</name>
    <name type="common">Rotifer</name>
    <dbReference type="NCBI Taxonomy" id="249248"/>
    <lineage>
        <taxon>Eukaryota</taxon>
        <taxon>Metazoa</taxon>
        <taxon>Spiralia</taxon>
        <taxon>Gnathifera</taxon>
        <taxon>Rotifera</taxon>
        <taxon>Eurotatoria</taxon>
        <taxon>Bdelloidea</taxon>
        <taxon>Adinetida</taxon>
        <taxon>Adinetidae</taxon>
        <taxon>Adineta</taxon>
    </lineage>
</organism>
<evidence type="ECO:0000313" key="2">
    <source>
        <dbReference type="EMBL" id="CAF1289788.1"/>
    </source>
</evidence>